<organism evidence="9 10">
    <name type="scientific">Candidatus Pullibacteroides excrementavium</name>
    <dbReference type="NCBI Taxonomy" id="2840905"/>
    <lineage>
        <taxon>Bacteria</taxon>
        <taxon>Pseudomonadati</taxon>
        <taxon>Bacteroidota</taxon>
        <taxon>Bacteroidia</taxon>
        <taxon>Bacteroidales</taxon>
        <taxon>Candidatus Pullibacteroides</taxon>
    </lineage>
</organism>
<dbReference type="PROSITE" id="PS50059">
    <property type="entry name" value="FKBP_PPIASE"/>
    <property type="match status" value="1"/>
</dbReference>
<keyword evidence="4 5" id="KW-0413">Isomerase</keyword>
<dbReference type="PANTHER" id="PTHR43811:SF19">
    <property type="entry name" value="39 KDA FK506-BINDING NUCLEAR PROTEIN"/>
    <property type="match status" value="1"/>
</dbReference>
<evidence type="ECO:0000256" key="6">
    <source>
        <dbReference type="RuleBase" id="RU003915"/>
    </source>
</evidence>
<comment type="similarity">
    <text evidence="2 6">Belongs to the FKBP-type PPIase family.</text>
</comment>
<dbReference type="Proteomes" id="UP000823612">
    <property type="component" value="Unassembled WGS sequence"/>
</dbReference>
<evidence type="ECO:0000256" key="1">
    <source>
        <dbReference type="ARBA" id="ARBA00000971"/>
    </source>
</evidence>
<dbReference type="AlphaFoldDB" id="A0A9D9DUL6"/>
<evidence type="ECO:0000256" key="2">
    <source>
        <dbReference type="ARBA" id="ARBA00006577"/>
    </source>
</evidence>
<feature type="chain" id="PRO_5038607976" description="Peptidyl-prolyl cis-trans isomerase" evidence="7">
    <location>
        <begin position="21"/>
        <end position="291"/>
    </location>
</feature>
<dbReference type="SUPFAM" id="SSF54534">
    <property type="entry name" value="FKBP-like"/>
    <property type="match status" value="2"/>
</dbReference>
<reference evidence="9" key="1">
    <citation type="submission" date="2020-10" db="EMBL/GenBank/DDBJ databases">
        <authorList>
            <person name="Gilroy R."/>
        </authorList>
    </citation>
    <scope>NUCLEOTIDE SEQUENCE</scope>
    <source>
        <strain evidence="9">2889</strain>
    </source>
</reference>
<dbReference type="PANTHER" id="PTHR43811">
    <property type="entry name" value="FKBP-TYPE PEPTIDYL-PROLYL CIS-TRANS ISOMERASE FKPA"/>
    <property type="match status" value="1"/>
</dbReference>
<feature type="domain" description="PPIase FKBP-type" evidence="8">
    <location>
        <begin position="190"/>
        <end position="291"/>
    </location>
</feature>
<evidence type="ECO:0000259" key="8">
    <source>
        <dbReference type="PROSITE" id="PS50059"/>
    </source>
</evidence>
<evidence type="ECO:0000256" key="3">
    <source>
        <dbReference type="ARBA" id="ARBA00023110"/>
    </source>
</evidence>
<evidence type="ECO:0000313" key="10">
    <source>
        <dbReference type="Proteomes" id="UP000823612"/>
    </source>
</evidence>
<proteinExistence type="inferred from homology"/>
<keyword evidence="7" id="KW-0732">Signal</keyword>
<protein>
    <recommendedName>
        <fullName evidence="6">Peptidyl-prolyl cis-trans isomerase</fullName>
        <ecNumber evidence="6">5.2.1.8</ecNumber>
    </recommendedName>
</protein>
<sequence length="291" mass="31552">MKKTFIMGACMLASLLTLNACGNKKPKTANGLEYEIHVKGTGRQAQTGDIVKGKLTLSSQGNVLFSVDESMPIFQIQASIYPGDLNEGLLMLSEGDSASFYVPVDSLAKYMGGLPAEVKDFMVYTVKVDKLYTQEELDKEEAAKEAAAIEAEKAGIAQYLKDNNLNVKPEKSGIYFISTKRGTGKTIAQGQNVKVNYSGKLLNGKLFDTNIESVAKENNIYNPQRPYEPMEVAAGVGQMIPGFDEALVMMKKGGKATVIIPFALAYGSRDMGPDLPAYSTLVFDIEIVDAE</sequence>
<dbReference type="Pfam" id="PF00254">
    <property type="entry name" value="FKBP_C"/>
    <property type="match status" value="1"/>
</dbReference>
<accession>A0A9D9DUL6</accession>
<evidence type="ECO:0000256" key="4">
    <source>
        <dbReference type="ARBA" id="ARBA00023235"/>
    </source>
</evidence>
<evidence type="ECO:0000313" key="9">
    <source>
        <dbReference type="EMBL" id="MBO8433275.1"/>
    </source>
</evidence>
<gene>
    <name evidence="9" type="ORF">IAB08_08315</name>
</gene>
<keyword evidence="3 5" id="KW-0697">Rotamase</keyword>
<reference evidence="9" key="2">
    <citation type="journal article" date="2021" name="PeerJ">
        <title>Extensive microbial diversity within the chicken gut microbiome revealed by metagenomics and culture.</title>
        <authorList>
            <person name="Gilroy R."/>
            <person name="Ravi A."/>
            <person name="Getino M."/>
            <person name="Pursley I."/>
            <person name="Horton D.L."/>
            <person name="Alikhan N.F."/>
            <person name="Baker D."/>
            <person name="Gharbi K."/>
            <person name="Hall N."/>
            <person name="Watson M."/>
            <person name="Adriaenssens E.M."/>
            <person name="Foster-Nyarko E."/>
            <person name="Jarju S."/>
            <person name="Secka A."/>
            <person name="Antonio M."/>
            <person name="Oren A."/>
            <person name="Chaudhuri R.R."/>
            <person name="La Ragione R."/>
            <person name="Hildebrand F."/>
            <person name="Pallen M.J."/>
        </authorList>
    </citation>
    <scope>NUCLEOTIDE SEQUENCE</scope>
    <source>
        <strain evidence="9">2889</strain>
    </source>
</reference>
<dbReference type="Gene3D" id="3.10.50.40">
    <property type="match status" value="2"/>
</dbReference>
<name>A0A9D9DUL6_9BACT</name>
<dbReference type="GO" id="GO:0003755">
    <property type="term" value="F:peptidyl-prolyl cis-trans isomerase activity"/>
    <property type="evidence" value="ECO:0007669"/>
    <property type="project" value="UniProtKB-UniRule"/>
</dbReference>
<evidence type="ECO:0000256" key="7">
    <source>
        <dbReference type="SAM" id="SignalP"/>
    </source>
</evidence>
<evidence type="ECO:0000256" key="5">
    <source>
        <dbReference type="PROSITE-ProRule" id="PRU00277"/>
    </source>
</evidence>
<feature type="signal peptide" evidence="7">
    <location>
        <begin position="1"/>
        <end position="20"/>
    </location>
</feature>
<dbReference type="EC" id="5.2.1.8" evidence="6"/>
<dbReference type="InterPro" id="IPR046357">
    <property type="entry name" value="PPIase_dom_sf"/>
</dbReference>
<comment type="caution">
    <text evidence="9">The sequence shown here is derived from an EMBL/GenBank/DDBJ whole genome shotgun (WGS) entry which is preliminary data.</text>
</comment>
<dbReference type="EMBL" id="JADIMZ010000123">
    <property type="protein sequence ID" value="MBO8433275.1"/>
    <property type="molecule type" value="Genomic_DNA"/>
</dbReference>
<comment type="catalytic activity">
    <reaction evidence="1 5 6">
        <text>[protein]-peptidylproline (omega=180) = [protein]-peptidylproline (omega=0)</text>
        <dbReference type="Rhea" id="RHEA:16237"/>
        <dbReference type="Rhea" id="RHEA-COMP:10747"/>
        <dbReference type="Rhea" id="RHEA-COMP:10748"/>
        <dbReference type="ChEBI" id="CHEBI:83833"/>
        <dbReference type="ChEBI" id="CHEBI:83834"/>
        <dbReference type="EC" id="5.2.1.8"/>
    </reaction>
</comment>
<dbReference type="InterPro" id="IPR001179">
    <property type="entry name" value="PPIase_FKBP_dom"/>
</dbReference>